<dbReference type="RefSeq" id="WP_242615546.1">
    <property type="nucleotide sequence ID" value="NZ_SGWV01000009.1"/>
</dbReference>
<protein>
    <recommendedName>
        <fullName evidence="2">PepSY domain-containing protein</fullName>
    </recommendedName>
</protein>
<keyword evidence="1" id="KW-0732">Signal</keyword>
<evidence type="ECO:0000259" key="2">
    <source>
        <dbReference type="Pfam" id="PF03413"/>
    </source>
</evidence>
<dbReference type="EMBL" id="SGWV01000009">
    <property type="protein sequence ID" value="RZS54937.1"/>
    <property type="molecule type" value="Genomic_DNA"/>
</dbReference>
<accession>A0A4Q7LLW6</accession>
<dbReference type="Gene3D" id="3.10.450.40">
    <property type="match status" value="1"/>
</dbReference>
<dbReference type="Pfam" id="PF03413">
    <property type="entry name" value="PepSY"/>
    <property type="match status" value="1"/>
</dbReference>
<dbReference type="AlphaFoldDB" id="A0A4Q7LLW6"/>
<evidence type="ECO:0000313" key="4">
    <source>
        <dbReference type="Proteomes" id="UP000293433"/>
    </source>
</evidence>
<keyword evidence="4" id="KW-1185">Reference proteome</keyword>
<sequence>MPCHLPFCHLPFCHRPTVAALGVLAVALCLTGLAPPARADDDHDRARAAVASGQVLPLRKVLEALERQQPAGQAAPQVLEVELEERRGRWHYEIKLLQADGRVTKVRLDARTAEPLRHAKDR</sequence>
<gene>
    <name evidence="3" type="ORF">EV685_2423</name>
</gene>
<evidence type="ECO:0000313" key="3">
    <source>
        <dbReference type="EMBL" id="RZS54937.1"/>
    </source>
</evidence>
<evidence type="ECO:0000256" key="1">
    <source>
        <dbReference type="SAM" id="SignalP"/>
    </source>
</evidence>
<comment type="caution">
    <text evidence="3">The sequence shown here is derived from an EMBL/GenBank/DDBJ whole genome shotgun (WGS) entry which is preliminary data.</text>
</comment>
<dbReference type="Proteomes" id="UP000293433">
    <property type="component" value="Unassembled WGS sequence"/>
</dbReference>
<proteinExistence type="predicted"/>
<reference evidence="3 4" key="1">
    <citation type="submission" date="2019-02" db="EMBL/GenBank/DDBJ databases">
        <title>Genomic Encyclopedia of Type Strains, Phase IV (KMG-IV): sequencing the most valuable type-strain genomes for metagenomic binning, comparative biology and taxonomic classification.</title>
        <authorList>
            <person name="Goeker M."/>
        </authorList>
    </citation>
    <scope>NUCLEOTIDE SEQUENCE [LARGE SCALE GENOMIC DNA]</scope>
    <source>
        <strain evidence="3 4">DSM 10617</strain>
    </source>
</reference>
<dbReference type="InterPro" id="IPR025711">
    <property type="entry name" value="PepSY"/>
</dbReference>
<feature type="signal peptide" evidence="1">
    <location>
        <begin position="1"/>
        <end position="39"/>
    </location>
</feature>
<organism evidence="3 4">
    <name type="scientific">Sphaerotilus mobilis</name>
    <dbReference type="NCBI Taxonomy" id="47994"/>
    <lineage>
        <taxon>Bacteria</taxon>
        <taxon>Pseudomonadati</taxon>
        <taxon>Pseudomonadota</taxon>
        <taxon>Betaproteobacteria</taxon>
        <taxon>Burkholderiales</taxon>
        <taxon>Sphaerotilaceae</taxon>
        <taxon>Sphaerotilus</taxon>
    </lineage>
</organism>
<feature type="domain" description="PepSY" evidence="2">
    <location>
        <begin position="63"/>
        <end position="116"/>
    </location>
</feature>
<feature type="chain" id="PRO_5020866327" description="PepSY domain-containing protein" evidence="1">
    <location>
        <begin position="40"/>
        <end position="122"/>
    </location>
</feature>
<name>A0A4Q7LLW6_9BURK</name>